<feature type="region of interest" description="Disordered" evidence="1">
    <location>
        <begin position="158"/>
        <end position="205"/>
    </location>
</feature>
<dbReference type="RefSeq" id="XP_023163709.2">
    <property type="nucleotide sequence ID" value="XM_023307941.2"/>
</dbReference>
<evidence type="ECO:0000256" key="2">
    <source>
        <dbReference type="SAM" id="SignalP"/>
    </source>
</evidence>
<sequence>MSIPASATFLMLLAVIGLQQVLLLLAAPAIENPAYTSQDLWADESAPTAAVRRPRRHDVDEPALCGRHGKHWPGHGFDPNYGFGFGFGYGPRPGFGYGHGHGHGHGHGRGYGHGHGHGHGQGYGSGYIPNIDFDIPAHGNDDNQPQYKVPLAPFNENQQESTELTSSSLAPPTSKTTAAPATTASTTSTTTEDSTLGIDLRSGLS</sequence>
<keyword evidence="3" id="KW-1185">Reference proteome</keyword>
<accession>A0A6J1LCB2</accession>
<dbReference type="OrthoDB" id="10492787at2759"/>
<name>A0A6J1LCB2_DROHY</name>
<keyword evidence="2" id="KW-0732">Signal</keyword>
<feature type="signal peptide" evidence="2">
    <location>
        <begin position="1"/>
        <end position="26"/>
    </location>
</feature>
<organism evidence="3 4">
    <name type="scientific">Drosophila hydei</name>
    <name type="common">Fruit fly</name>
    <dbReference type="NCBI Taxonomy" id="7224"/>
    <lineage>
        <taxon>Eukaryota</taxon>
        <taxon>Metazoa</taxon>
        <taxon>Ecdysozoa</taxon>
        <taxon>Arthropoda</taxon>
        <taxon>Hexapoda</taxon>
        <taxon>Insecta</taxon>
        <taxon>Pterygota</taxon>
        <taxon>Neoptera</taxon>
        <taxon>Endopterygota</taxon>
        <taxon>Diptera</taxon>
        <taxon>Brachycera</taxon>
        <taxon>Muscomorpha</taxon>
        <taxon>Ephydroidea</taxon>
        <taxon>Drosophilidae</taxon>
        <taxon>Drosophila</taxon>
    </lineage>
</organism>
<evidence type="ECO:0000313" key="3">
    <source>
        <dbReference type="Proteomes" id="UP000504633"/>
    </source>
</evidence>
<protein>
    <submittedName>
        <fullName evidence="4">Annexin B11</fullName>
    </submittedName>
</protein>
<dbReference type="AlphaFoldDB" id="A0A6J1LCB2"/>
<dbReference type="GeneID" id="111594583"/>
<evidence type="ECO:0000256" key="1">
    <source>
        <dbReference type="SAM" id="MobiDB-lite"/>
    </source>
</evidence>
<feature type="compositionally biased region" description="Low complexity" evidence="1">
    <location>
        <begin position="160"/>
        <end position="196"/>
    </location>
</feature>
<dbReference type="KEGG" id="dhe:111594583"/>
<dbReference type="OMA" id="PGPDCHH"/>
<dbReference type="Proteomes" id="UP000504633">
    <property type="component" value="Unplaced"/>
</dbReference>
<gene>
    <name evidence="4" type="primary">LOC111594583</name>
</gene>
<evidence type="ECO:0000313" key="4">
    <source>
        <dbReference type="RefSeq" id="XP_023163709.2"/>
    </source>
</evidence>
<reference evidence="4" key="1">
    <citation type="submission" date="2025-08" db="UniProtKB">
        <authorList>
            <consortium name="RefSeq"/>
        </authorList>
    </citation>
    <scope>IDENTIFICATION</scope>
    <source>
        <strain evidence="4">15085-1641.00</strain>
        <tissue evidence="4">Whole body</tissue>
    </source>
</reference>
<proteinExistence type="predicted"/>
<feature type="chain" id="PRO_5027109542" evidence="2">
    <location>
        <begin position="27"/>
        <end position="205"/>
    </location>
</feature>